<dbReference type="Proteomes" id="UP000183832">
    <property type="component" value="Unassembled WGS sequence"/>
</dbReference>
<proteinExistence type="predicted"/>
<sequence>MSQVSQFRGSPNTQINKVHCYLQVNFLLNLDPYSMCVFFSCPKCDIYDFSLCHSDAQYKPFFREKQESKRNKNPRHNV</sequence>
<name>A0A1J1IL92_9DIPT</name>
<keyword evidence="2" id="KW-1185">Reference proteome</keyword>
<evidence type="ECO:0000313" key="1">
    <source>
        <dbReference type="EMBL" id="CRL00324.1"/>
    </source>
</evidence>
<reference evidence="1 2" key="1">
    <citation type="submission" date="2015-04" db="EMBL/GenBank/DDBJ databases">
        <authorList>
            <person name="Syromyatnikov M.Y."/>
            <person name="Popov V.N."/>
        </authorList>
    </citation>
    <scope>NUCLEOTIDE SEQUENCE [LARGE SCALE GENOMIC DNA]</scope>
</reference>
<gene>
    <name evidence="1" type="ORF">CLUMA_CG013597</name>
</gene>
<protein>
    <submittedName>
        <fullName evidence="1">CLUMA_CG013597, isoform A</fullName>
    </submittedName>
</protein>
<dbReference type="EMBL" id="CVRI01000054">
    <property type="protein sequence ID" value="CRL00324.1"/>
    <property type="molecule type" value="Genomic_DNA"/>
</dbReference>
<evidence type="ECO:0000313" key="2">
    <source>
        <dbReference type="Proteomes" id="UP000183832"/>
    </source>
</evidence>
<organism evidence="1 2">
    <name type="scientific">Clunio marinus</name>
    <dbReference type="NCBI Taxonomy" id="568069"/>
    <lineage>
        <taxon>Eukaryota</taxon>
        <taxon>Metazoa</taxon>
        <taxon>Ecdysozoa</taxon>
        <taxon>Arthropoda</taxon>
        <taxon>Hexapoda</taxon>
        <taxon>Insecta</taxon>
        <taxon>Pterygota</taxon>
        <taxon>Neoptera</taxon>
        <taxon>Endopterygota</taxon>
        <taxon>Diptera</taxon>
        <taxon>Nematocera</taxon>
        <taxon>Chironomoidea</taxon>
        <taxon>Chironomidae</taxon>
        <taxon>Clunio</taxon>
    </lineage>
</organism>
<dbReference type="AlphaFoldDB" id="A0A1J1IL92"/>
<accession>A0A1J1IL92</accession>